<dbReference type="RefSeq" id="XP_012655130.1">
    <property type="nucleotide sequence ID" value="XM_012799676.1"/>
</dbReference>
<accession>W7X7J3</accession>
<proteinExistence type="predicted"/>
<dbReference type="GeneID" id="24439027"/>
<reference evidence="2" key="1">
    <citation type="journal article" date="2006" name="PLoS Biol.">
        <title>Macronuclear genome sequence of the ciliate Tetrahymena thermophila, a model eukaryote.</title>
        <authorList>
            <person name="Eisen J.A."/>
            <person name="Coyne R.S."/>
            <person name="Wu M."/>
            <person name="Wu D."/>
            <person name="Thiagarajan M."/>
            <person name="Wortman J.R."/>
            <person name="Badger J.H."/>
            <person name="Ren Q."/>
            <person name="Amedeo P."/>
            <person name="Jones K.M."/>
            <person name="Tallon L.J."/>
            <person name="Delcher A.L."/>
            <person name="Salzberg S.L."/>
            <person name="Silva J.C."/>
            <person name="Haas B.J."/>
            <person name="Majoros W.H."/>
            <person name="Farzad M."/>
            <person name="Carlton J.M."/>
            <person name="Smith R.K. Jr."/>
            <person name="Garg J."/>
            <person name="Pearlman R.E."/>
            <person name="Karrer K.M."/>
            <person name="Sun L."/>
            <person name="Manning G."/>
            <person name="Elde N.C."/>
            <person name="Turkewitz A.P."/>
            <person name="Asai D.J."/>
            <person name="Wilkes D.E."/>
            <person name="Wang Y."/>
            <person name="Cai H."/>
            <person name="Collins K."/>
            <person name="Stewart B.A."/>
            <person name="Lee S.R."/>
            <person name="Wilamowska K."/>
            <person name="Weinberg Z."/>
            <person name="Ruzzo W.L."/>
            <person name="Wloga D."/>
            <person name="Gaertig J."/>
            <person name="Frankel J."/>
            <person name="Tsao C.-C."/>
            <person name="Gorovsky M.A."/>
            <person name="Keeling P.J."/>
            <person name="Waller R.F."/>
            <person name="Patron N.J."/>
            <person name="Cherry J.M."/>
            <person name="Stover N.A."/>
            <person name="Krieger C.J."/>
            <person name="del Toro C."/>
            <person name="Ryder H.F."/>
            <person name="Williamson S.C."/>
            <person name="Barbeau R.A."/>
            <person name="Hamilton E.P."/>
            <person name="Orias E."/>
        </authorList>
    </citation>
    <scope>NUCLEOTIDE SEQUENCE [LARGE SCALE GENOMIC DNA]</scope>
    <source>
        <strain evidence="2">SB210</strain>
    </source>
</reference>
<name>W7X7J3_TETTS</name>
<dbReference type="InParanoid" id="W7X7J3"/>
<evidence type="ECO:0000313" key="2">
    <source>
        <dbReference type="Proteomes" id="UP000009168"/>
    </source>
</evidence>
<protein>
    <submittedName>
        <fullName evidence="1">Uncharacterized protein</fullName>
    </submittedName>
</protein>
<dbReference type="KEGG" id="tet:TTHERM_000446389"/>
<dbReference type="Proteomes" id="UP000009168">
    <property type="component" value="Unassembled WGS sequence"/>
</dbReference>
<sequence length="97" mass="11558">MEVVANKVTANKITIEILIRICQKKGLLLKQKSKRHNRFDILKFFYKINFMPFKRIQILVCQIQLSVKILLGQLRGSGKLMHYYFVIKHQENYSFRG</sequence>
<gene>
    <name evidence="1" type="ORF">TTHERM_000446389</name>
</gene>
<dbReference type="EMBL" id="GG662504">
    <property type="protein sequence ID" value="EWS72353.1"/>
    <property type="molecule type" value="Genomic_DNA"/>
</dbReference>
<organism evidence="1 2">
    <name type="scientific">Tetrahymena thermophila (strain SB210)</name>
    <dbReference type="NCBI Taxonomy" id="312017"/>
    <lineage>
        <taxon>Eukaryota</taxon>
        <taxon>Sar</taxon>
        <taxon>Alveolata</taxon>
        <taxon>Ciliophora</taxon>
        <taxon>Intramacronucleata</taxon>
        <taxon>Oligohymenophorea</taxon>
        <taxon>Hymenostomatida</taxon>
        <taxon>Tetrahymenina</taxon>
        <taxon>Tetrahymenidae</taxon>
        <taxon>Tetrahymena</taxon>
    </lineage>
</organism>
<evidence type="ECO:0000313" key="1">
    <source>
        <dbReference type="EMBL" id="EWS72353.1"/>
    </source>
</evidence>
<dbReference type="AlphaFoldDB" id="W7X7J3"/>
<keyword evidence="2" id="KW-1185">Reference proteome</keyword>